<protein>
    <recommendedName>
        <fullName evidence="8">Aldose 1-epimerase</fullName>
        <ecNumber evidence="8">5.1.3.3</ecNumber>
    </recommendedName>
</protein>
<proteinExistence type="inferred from homology"/>
<evidence type="ECO:0000313" key="13">
    <source>
        <dbReference type="Proteomes" id="UP000237662"/>
    </source>
</evidence>
<keyword evidence="13" id="KW-1185">Reference proteome</keyword>
<dbReference type="CDD" id="cd09019">
    <property type="entry name" value="galactose_mutarotase_like"/>
    <property type="match status" value="1"/>
</dbReference>
<reference evidence="12 13" key="1">
    <citation type="submission" date="2018-02" db="EMBL/GenBank/DDBJ databases">
        <title>Genomic Encyclopedia of Archaeal and Bacterial Type Strains, Phase II (KMG-II): from individual species to whole genera.</title>
        <authorList>
            <person name="Goeker M."/>
        </authorList>
    </citation>
    <scope>NUCLEOTIDE SEQUENCE [LARGE SCALE GENOMIC DNA]</scope>
    <source>
        <strain evidence="12 13">DSM 29526</strain>
    </source>
</reference>
<accession>A0A2S6I257</accession>
<dbReference type="Pfam" id="PF01263">
    <property type="entry name" value="Aldose_epim"/>
    <property type="match status" value="1"/>
</dbReference>
<name>A0A2S6I257_9BACT</name>
<evidence type="ECO:0000256" key="2">
    <source>
        <dbReference type="ARBA" id="ARBA00005028"/>
    </source>
</evidence>
<evidence type="ECO:0000313" key="12">
    <source>
        <dbReference type="EMBL" id="PPK85230.1"/>
    </source>
</evidence>
<dbReference type="InterPro" id="IPR008183">
    <property type="entry name" value="Aldose_1/G6P_1-epimerase"/>
</dbReference>
<evidence type="ECO:0000256" key="4">
    <source>
        <dbReference type="ARBA" id="ARBA00011245"/>
    </source>
</evidence>
<comment type="caution">
    <text evidence="12">The sequence shown here is derived from an EMBL/GenBank/DDBJ whole genome shotgun (WGS) entry which is preliminary data.</text>
</comment>
<evidence type="ECO:0000256" key="7">
    <source>
        <dbReference type="ARBA" id="ARBA00023277"/>
    </source>
</evidence>
<dbReference type="OrthoDB" id="9779408at2"/>
<dbReference type="GO" id="GO:0005737">
    <property type="term" value="C:cytoplasm"/>
    <property type="evidence" value="ECO:0007669"/>
    <property type="project" value="TreeGrafter"/>
</dbReference>
<evidence type="ECO:0000256" key="6">
    <source>
        <dbReference type="ARBA" id="ARBA00023235"/>
    </source>
</evidence>
<dbReference type="RefSeq" id="WP_104419739.1">
    <property type="nucleotide sequence ID" value="NZ_PTJC01000006.1"/>
</dbReference>
<dbReference type="UniPathway" id="UPA00242"/>
<gene>
    <name evidence="12" type="ORF">CLV84_2122</name>
</gene>
<dbReference type="GO" id="GO:0006006">
    <property type="term" value="P:glucose metabolic process"/>
    <property type="evidence" value="ECO:0007669"/>
    <property type="project" value="TreeGrafter"/>
</dbReference>
<comment type="pathway">
    <text evidence="2 8">Carbohydrate metabolism; hexose metabolism.</text>
</comment>
<evidence type="ECO:0000256" key="10">
    <source>
        <dbReference type="PIRSR" id="PIRSR005096-2"/>
    </source>
</evidence>
<dbReference type="InterPro" id="IPR014718">
    <property type="entry name" value="GH-type_carb-bd"/>
</dbReference>
<feature type="binding site" evidence="11">
    <location>
        <begin position="178"/>
        <end position="180"/>
    </location>
    <ligand>
        <name>beta-D-galactose</name>
        <dbReference type="ChEBI" id="CHEBI:27667"/>
    </ligand>
</feature>
<comment type="cofactor">
    <cofactor evidence="1">
        <name>Ca(2+)</name>
        <dbReference type="ChEBI" id="CHEBI:29108"/>
    </cofactor>
</comment>
<dbReference type="InterPro" id="IPR047215">
    <property type="entry name" value="Galactose_mutarotase-like"/>
</dbReference>
<dbReference type="Gene3D" id="2.70.98.10">
    <property type="match status" value="1"/>
</dbReference>
<comment type="catalytic activity">
    <reaction evidence="8">
        <text>alpha-D-glucose = beta-D-glucose</text>
        <dbReference type="Rhea" id="RHEA:10264"/>
        <dbReference type="ChEBI" id="CHEBI:15903"/>
        <dbReference type="ChEBI" id="CHEBI:17925"/>
        <dbReference type="EC" id="5.1.3.3"/>
    </reaction>
</comment>
<dbReference type="PANTHER" id="PTHR10091">
    <property type="entry name" value="ALDOSE-1-EPIMERASE"/>
    <property type="match status" value="1"/>
</dbReference>
<comment type="subunit">
    <text evidence="4">Monomer.</text>
</comment>
<feature type="active site" description="Proton acceptor" evidence="9">
    <location>
        <position position="313"/>
    </location>
</feature>
<dbReference type="SUPFAM" id="SSF74650">
    <property type="entry name" value="Galactose mutarotase-like"/>
    <property type="match status" value="1"/>
</dbReference>
<evidence type="ECO:0000256" key="1">
    <source>
        <dbReference type="ARBA" id="ARBA00001913"/>
    </source>
</evidence>
<dbReference type="EMBL" id="PTJC01000006">
    <property type="protein sequence ID" value="PPK85230.1"/>
    <property type="molecule type" value="Genomic_DNA"/>
</dbReference>
<feature type="binding site" evidence="11">
    <location>
        <begin position="78"/>
        <end position="79"/>
    </location>
    <ligand>
        <name>beta-D-galactose</name>
        <dbReference type="ChEBI" id="CHEBI:27667"/>
    </ligand>
</feature>
<evidence type="ECO:0000256" key="9">
    <source>
        <dbReference type="PIRSR" id="PIRSR005096-1"/>
    </source>
</evidence>
<dbReference type="InterPro" id="IPR011013">
    <property type="entry name" value="Gal_mutarotase_sf_dom"/>
</dbReference>
<evidence type="ECO:0000256" key="3">
    <source>
        <dbReference type="ARBA" id="ARBA00006206"/>
    </source>
</evidence>
<comment type="similarity">
    <text evidence="3 8">Belongs to the aldose epimerase family.</text>
</comment>
<dbReference type="InterPro" id="IPR015443">
    <property type="entry name" value="Aldose_1-epimerase"/>
</dbReference>
<dbReference type="GO" id="GO:0004034">
    <property type="term" value="F:aldose 1-epimerase activity"/>
    <property type="evidence" value="ECO:0007669"/>
    <property type="project" value="UniProtKB-EC"/>
</dbReference>
<dbReference type="EC" id="5.1.3.3" evidence="8"/>
<evidence type="ECO:0000256" key="8">
    <source>
        <dbReference type="PIRNR" id="PIRNR005096"/>
    </source>
</evidence>
<dbReference type="Proteomes" id="UP000237662">
    <property type="component" value="Unassembled WGS sequence"/>
</dbReference>
<dbReference type="GO" id="GO:0033499">
    <property type="term" value="P:galactose catabolic process via UDP-galactose, Leloir pathway"/>
    <property type="evidence" value="ECO:0007669"/>
    <property type="project" value="TreeGrafter"/>
</dbReference>
<evidence type="ECO:0000256" key="5">
    <source>
        <dbReference type="ARBA" id="ARBA00022837"/>
    </source>
</evidence>
<dbReference type="PIRSF" id="PIRSF005096">
    <property type="entry name" value="GALM"/>
    <property type="match status" value="1"/>
</dbReference>
<evidence type="ECO:0000256" key="11">
    <source>
        <dbReference type="PIRSR" id="PIRSR005096-3"/>
    </source>
</evidence>
<dbReference type="PANTHER" id="PTHR10091:SF0">
    <property type="entry name" value="GALACTOSE MUTAROTASE"/>
    <property type="match status" value="1"/>
</dbReference>
<dbReference type="NCBIfam" id="NF008277">
    <property type="entry name" value="PRK11055.1"/>
    <property type="match status" value="1"/>
</dbReference>
<keyword evidence="5" id="KW-0106">Calcium</keyword>
<keyword evidence="6 8" id="KW-0413">Isomerase</keyword>
<dbReference type="GO" id="GO:0030246">
    <property type="term" value="F:carbohydrate binding"/>
    <property type="evidence" value="ECO:0007669"/>
    <property type="project" value="InterPro"/>
</dbReference>
<feature type="binding site" evidence="10">
    <location>
        <position position="248"/>
    </location>
    <ligand>
        <name>beta-D-galactose</name>
        <dbReference type="ChEBI" id="CHEBI:27667"/>
    </ligand>
</feature>
<feature type="active site" description="Proton donor" evidence="9">
    <location>
        <position position="178"/>
    </location>
</feature>
<organism evidence="12 13">
    <name type="scientific">Neolewinella xylanilytica</name>
    <dbReference type="NCBI Taxonomy" id="1514080"/>
    <lineage>
        <taxon>Bacteria</taxon>
        <taxon>Pseudomonadati</taxon>
        <taxon>Bacteroidota</taxon>
        <taxon>Saprospiria</taxon>
        <taxon>Saprospirales</taxon>
        <taxon>Lewinellaceae</taxon>
        <taxon>Neolewinella</taxon>
    </lineage>
</organism>
<keyword evidence="7 8" id="KW-0119">Carbohydrate metabolism</keyword>
<sequence length="346" mass="37886">MTIPPTIASTPWGQAPEGPVTRFTLTNASGNTVAILSYGAIVQSVKIDGKEMTLGFDSLEGYLGVNPGYGATIGRYANRIGGAAFTLNGTRYEVDANEGKNQLHGGTEGFNSRVWDAEPFSRDTEAGVTLRLVSQDGDMGYPGELRVRVTYTWSDDNALRIDYAATTDQDTVVNLTNHTYFKLGEAETVLDYILQVDADRFIPVNDEQIPTGEILPVTETPFDFRSPKRVGEDIDADHPQVQAAGGFDHSLAISHYDGSLREVALVMDPHSGNQLRCWTTEPAVQVFTTNFPTGKYKMRGDAPTPRYGGICLETQHFPDSPNHDAFPTTVLKVGETFNSTTIFRFE</sequence>
<dbReference type="AlphaFoldDB" id="A0A2S6I257"/>